<protein>
    <recommendedName>
        <fullName evidence="13 16">Alpha-1,3-mannosyl-glycoprotein 2-beta-N-acetylglucosaminyltransferase</fullName>
        <shortName evidence="16">GNT-I</shortName>
        <shortName evidence="16">GlcNAc-T I</shortName>
        <ecNumber evidence="13 16">2.4.1.101</ecNumber>
    </recommendedName>
    <alternativeName>
        <fullName evidence="14 16">N-glycosyl-oligosaccharide-glycoprotein N-acetylglucosaminyltransferase I</fullName>
    </alternativeName>
</protein>
<comment type="pathway">
    <text evidence="2 16">Protein modification; protein glycosylation.</text>
</comment>
<comment type="catalytic activity">
    <reaction evidence="15 16">
        <text>N(4)-(alpha-D-Man-(1-&gt;3)-[alpha-D-Man-(1-&gt;3)-[alpha-D-Man-(1-&gt;6)]-alpha-D-Man-(1-&gt;6)]-beta-D-Man-(1-&gt;4)-beta-D-GlcNAc-(1-&gt;4)-beta-D-GlcNAc)-L-asparaginyl-[protein] (N-glucan mannose isomer 5A1,2) + UDP-N-acetyl-alpha-D-glucosamine = N(4)-{beta-D-GlcNAc-(1-&gt;2)-alpha-D-Man-(1-&gt;3)-[alpha-D-Man-(1-&gt;3)-[alpha-D-Man-(1-&gt;6)]-alpha-D-Man-(1-&gt;6)]-beta-D-Man-(1-&gt;4)-beta-D-GlcNAc-(1-&gt;4)-beta-D-GlcNAc}-L-asparaginyl-[protein] + UDP + H(+)</text>
        <dbReference type="Rhea" id="RHEA:11456"/>
        <dbReference type="Rhea" id="RHEA-COMP:14367"/>
        <dbReference type="Rhea" id="RHEA-COMP:14368"/>
        <dbReference type="ChEBI" id="CHEBI:15378"/>
        <dbReference type="ChEBI" id="CHEBI:57705"/>
        <dbReference type="ChEBI" id="CHEBI:58223"/>
        <dbReference type="ChEBI" id="CHEBI:59087"/>
        <dbReference type="ChEBI" id="CHEBI:60625"/>
        <dbReference type="EC" id="2.4.1.101"/>
    </reaction>
</comment>
<evidence type="ECO:0000256" key="4">
    <source>
        <dbReference type="ARBA" id="ARBA00022676"/>
    </source>
</evidence>
<accession>A0A8J5C019</accession>
<evidence type="ECO:0000256" key="15">
    <source>
        <dbReference type="ARBA" id="ARBA00049421"/>
    </source>
</evidence>
<dbReference type="InterPro" id="IPR029044">
    <property type="entry name" value="Nucleotide-diphossugar_trans"/>
</dbReference>
<sequence length="113" mass="12996">MTILQHLDLKPVATERPGEITAYYKIANDMEIAPDFFDYFEATSALLDKTIMAVSSWNDNGQKQFVRDPHESPFPLNLILRALYPSILFPGLEWMLTKSTSFVDSFLHPRLMD</sequence>
<evidence type="ECO:0000256" key="14">
    <source>
        <dbReference type="ARBA" id="ARBA00041712"/>
    </source>
</evidence>
<keyword evidence="10 16" id="KW-0333">Golgi apparatus</keyword>
<dbReference type="InterPro" id="IPR004139">
    <property type="entry name" value="Glyco_trans_13"/>
</dbReference>
<dbReference type="PANTHER" id="PTHR10468">
    <property type="entry name" value="PROTEIN O-LINKED-MANNOSE BETA-1,2-N-ACETYLGLUCOSAMINYLTRANSFERASE 1/ALPHA-1,3-MANNOSYL-GLYCOPROTEIN 2-BETA-N-ACETYLGLUCOSAMINYLTRANSFERASE"/>
    <property type="match status" value="1"/>
</dbReference>
<evidence type="ECO:0000313" key="17">
    <source>
        <dbReference type="EMBL" id="KAG6469401.1"/>
    </source>
</evidence>
<dbReference type="EC" id="2.4.1.101" evidence="13 16"/>
<evidence type="ECO:0000256" key="3">
    <source>
        <dbReference type="ARBA" id="ARBA00006492"/>
    </source>
</evidence>
<evidence type="ECO:0000256" key="1">
    <source>
        <dbReference type="ARBA" id="ARBA00004323"/>
    </source>
</evidence>
<evidence type="ECO:0000256" key="9">
    <source>
        <dbReference type="ARBA" id="ARBA00022989"/>
    </source>
</evidence>
<evidence type="ECO:0000256" key="12">
    <source>
        <dbReference type="ARBA" id="ARBA00023211"/>
    </source>
</evidence>
<comment type="subcellular location">
    <subcellularLocation>
        <location evidence="1 16">Golgi apparatus membrane</location>
        <topology evidence="1 16">Single-pass type II membrane protein</topology>
    </subcellularLocation>
</comment>
<dbReference type="GO" id="GO:0003827">
    <property type="term" value="F:alpha-1,3-mannosylglycoprotein 2-beta-N-acetylglucosaminyltransferase activity"/>
    <property type="evidence" value="ECO:0007669"/>
    <property type="project" value="UniProtKB-UniRule"/>
</dbReference>
<keyword evidence="8 16" id="KW-0735">Signal-anchor</keyword>
<keyword evidence="5" id="KW-0808">Transferase</keyword>
<dbReference type="PANTHER" id="PTHR10468:SF0">
    <property type="entry name" value="ALPHA-1,3-MANNOSYL-GLYCOPROTEIN 2-BETA-N-ACETYLGLUCOSAMINYLTRANSFERASE"/>
    <property type="match status" value="1"/>
</dbReference>
<dbReference type="Pfam" id="PF03071">
    <property type="entry name" value="GNT-I"/>
    <property type="match status" value="1"/>
</dbReference>
<dbReference type="EMBL" id="JACMSC010000022">
    <property type="protein sequence ID" value="KAG6469401.1"/>
    <property type="molecule type" value="Genomic_DNA"/>
</dbReference>
<keyword evidence="6" id="KW-0812">Transmembrane</keyword>
<evidence type="ECO:0000256" key="16">
    <source>
        <dbReference type="RuleBase" id="RU368119"/>
    </source>
</evidence>
<organism evidence="17 18">
    <name type="scientific">Zingiber officinale</name>
    <name type="common">Ginger</name>
    <name type="synonym">Amomum zingiber</name>
    <dbReference type="NCBI Taxonomy" id="94328"/>
    <lineage>
        <taxon>Eukaryota</taxon>
        <taxon>Viridiplantae</taxon>
        <taxon>Streptophyta</taxon>
        <taxon>Embryophyta</taxon>
        <taxon>Tracheophyta</taxon>
        <taxon>Spermatophyta</taxon>
        <taxon>Magnoliopsida</taxon>
        <taxon>Liliopsida</taxon>
        <taxon>Zingiberales</taxon>
        <taxon>Zingiberaceae</taxon>
        <taxon>Zingiber</taxon>
    </lineage>
</organism>
<evidence type="ECO:0000313" key="18">
    <source>
        <dbReference type="Proteomes" id="UP000734854"/>
    </source>
</evidence>
<proteinExistence type="inferred from homology"/>
<keyword evidence="18" id="KW-1185">Reference proteome</keyword>
<dbReference type="GO" id="GO:0000139">
    <property type="term" value="C:Golgi membrane"/>
    <property type="evidence" value="ECO:0007669"/>
    <property type="project" value="UniProtKB-SubCell"/>
</dbReference>
<dbReference type="InterPro" id="IPR052261">
    <property type="entry name" value="Glycosyltransferase_13"/>
</dbReference>
<evidence type="ECO:0000256" key="5">
    <source>
        <dbReference type="ARBA" id="ARBA00022679"/>
    </source>
</evidence>
<comment type="function">
    <text evidence="16">Initiates complex N-linked carbohydrate formation. Essential for the conversion of high-mannose to hybrid and complex N-glycans.</text>
</comment>
<evidence type="ECO:0000256" key="6">
    <source>
        <dbReference type="ARBA" id="ARBA00022692"/>
    </source>
</evidence>
<name>A0A8J5C019_ZINOF</name>
<dbReference type="GO" id="GO:0030145">
    <property type="term" value="F:manganese ion binding"/>
    <property type="evidence" value="ECO:0007669"/>
    <property type="project" value="UniProtKB-UniRule"/>
</dbReference>
<reference evidence="17 18" key="1">
    <citation type="submission" date="2020-08" db="EMBL/GenBank/DDBJ databases">
        <title>Plant Genome Project.</title>
        <authorList>
            <person name="Zhang R.-G."/>
        </authorList>
    </citation>
    <scope>NUCLEOTIDE SEQUENCE [LARGE SCALE GENOMIC DNA]</scope>
    <source>
        <tissue evidence="17">Rhizome</tissue>
    </source>
</reference>
<dbReference type="Proteomes" id="UP000734854">
    <property type="component" value="Unassembled WGS sequence"/>
</dbReference>
<evidence type="ECO:0000256" key="8">
    <source>
        <dbReference type="ARBA" id="ARBA00022968"/>
    </source>
</evidence>
<keyword evidence="12 16" id="KW-0464">Manganese</keyword>
<comment type="caution">
    <text evidence="17">The sequence shown here is derived from an EMBL/GenBank/DDBJ whole genome shotgun (WGS) entry which is preliminary data.</text>
</comment>
<gene>
    <name evidence="17" type="ORF">ZIOFF_074116</name>
</gene>
<evidence type="ECO:0000256" key="10">
    <source>
        <dbReference type="ARBA" id="ARBA00023034"/>
    </source>
</evidence>
<comment type="cofactor">
    <cofactor evidence="16">
        <name>Mn(2+)</name>
        <dbReference type="ChEBI" id="CHEBI:29035"/>
    </cofactor>
    <text evidence="16">The cofactor is mostly bound to the substrate.</text>
</comment>
<keyword evidence="9" id="KW-1133">Transmembrane helix</keyword>
<evidence type="ECO:0000256" key="13">
    <source>
        <dbReference type="ARBA" id="ARBA00038949"/>
    </source>
</evidence>
<evidence type="ECO:0000256" key="7">
    <source>
        <dbReference type="ARBA" id="ARBA00022723"/>
    </source>
</evidence>
<dbReference type="Gene3D" id="3.90.550.10">
    <property type="entry name" value="Spore Coat Polysaccharide Biosynthesis Protein SpsA, Chain A"/>
    <property type="match status" value="1"/>
</dbReference>
<keyword evidence="4 16" id="KW-0328">Glycosyltransferase</keyword>
<dbReference type="UniPathway" id="UPA00378"/>
<keyword evidence="7 16" id="KW-0479">Metal-binding</keyword>
<evidence type="ECO:0000256" key="2">
    <source>
        <dbReference type="ARBA" id="ARBA00004922"/>
    </source>
</evidence>
<evidence type="ECO:0000256" key="11">
    <source>
        <dbReference type="ARBA" id="ARBA00023136"/>
    </source>
</evidence>
<dbReference type="AlphaFoldDB" id="A0A8J5C019"/>
<comment type="similarity">
    <text evidence="3 16">Belongs to the glycosyltransferase 13 family.</text>
</comment>
<keyword evidence="11" id="KW-0472">Membrane</keyword>